<evidence type="ECO:0000256" key="4">
    <source>
        <dbReference type="ARBA" id="ARBA00023136"/>
    </source>
</evidence>
<name>A0ABW5QEE0_9BACI</name>
<evidence type="ECO:0000256" key="2">
    <source>
        <dbReference type="ARBA" id="ARBA00022692"/>
    </source>
</evidence>
<protein>
    <submittedName>
        <fullName evidence="6">Sporulation membrane protein YtaF</fullName>
    </submittedName>
</protein>
<dbReference type="InterPro" id="IPR003810">
    <property type="entry name" value="Mntp/YtaF"/>
</dbReference>
<keyword evidence="4 5" id="KW-0472">Membrane</keyword>
<reference evidence="7" key="1">
    <citation type="journal article" date="2019" name="Int. J. Syst. Evol. Microbiol.">
        <title>The Global Catalogue of Microorganisms (GCM) 10K type strain sequencing project: providing services to taxonomists for standard genome sequencing and annotation.</title>
        <authorList>
            <consortium name="The Broad Institute Genomics Platform"/>
            <consortium name="The Broad Institute Genome Sequencing Center for Infectious Disease"/>
            <person name="Wu L."/>
            <person name="Ma J."/>
        </authorList>
    </citation>
    <scope>NUCLEOTIDE SEQUENCE [LARGE SCALE GENOMIC DNA]</scope>
    <source>
        <strain evidence="7">TISTR 1571</strain>
    </source>
</reference>
<dbReference type="EMBL" id="JBHUMZ010000048">
    <property type="protein sequence ID" value="MFD2639885.1"/>
    <property type="molecule type" value="Genomic_DNA"/>
</dbReference>
<evidence type="ECO:0000313" key="7">
    <source>
        <dbReference type="Proteomes" id="UP001597452"/>
    </source>
</evidence>
<dbReference type="RefSeq" id="WP_377329930.1">
    <property type="nucleotide sequence ID" value="NZ_JBHUMZ010000048.1"/>
</dbReference>
<dbReference type="Pfam" id="PF02659">
    <property type="entry name" value="Mntp"/>
    <property type="match status" value="2"/>
</dbReference>
<feature type="transmembrane region" description="Helical" evidence="5">
    <location>
        <begin position="69"/>
        <end position="87"/>
    </location>
</feature>
<organism evidence="6 7">
    <name type="scientific">Piscibacillus salipiscarius</name>
    <dbReference type="NCBI Taxonomy" id="299480"/>
    <lineage>
        <taxon>Bacteria</taxon>
        <taxon>Bacillati</taxon>
        <taxon>Bacillota</taxon>
        <taxon>Bacilli</taxon>
        <taxon>Bacillales</taxon>
        <taxon>Bacillaceae</taxon>
        <taxon>Piscibacillus</taxon>
    </lineage>
</organism>
<feature type="transmembrane region" description="Helical" evidence="5">
    <location>
        <begin position="159"/>
        <end position="180"/>
    </location>
</feature>
<evidence type="ECO:0000256" key="5">
    <source>
        <dbReference type="SAM" id="Phobius"/>
    </source>
</evidence>
<sequence length="210" mass="23702">MDHLIAAVLLLSLAVSFDSYFFGFTYRLKSITVKKTTYLIIGLVTSVSFLTGYLLGDILGILIPKVSEYLGGIIFLLIGCYVLWQWVDEQKEKFRKYYHDESIRFNFKTIWMILKDPQVADLDHSGTISGKESLFVALALSLDSFSSGVGAAFTILPYFITAVLIGFSSMFFLGLGTITGRILTKYHWMQQLSFLPGLIFIMLGIWNITK</sequence>
<gene>
    <name evidence="6" type="primary">ytaF</name>
    <name evidence="6" type="ORF">ACFSW4_13535</name>
</gene>
<dbReference type="InterPro" id="IPR014205">
    <property type="entry name" value="Spore_YtaF"/>
</dbReference>
<keyword evidence="1" id="KW-1003">Cell membrane</keyword>
<comment type="caution">
    <text evidence="6">The sequence shown here is derived from an EMBL/GenBank/DDBJ whole genome shotgun (WGS) entry which is preliminary data.</text>
</comment>
<evidence type="ECO:0000256" key="1">
    <source>
        <dbReference type="ARBA" id="ARBA00022475"/>
    </source>
</evidence>
<feature type="transmembrane region" description="Helical" evidence="5">
    <location>
        <begin position="6"/>
        <end position="26"/>
    </location>
</feature>
<evidence type="ECO:0000256" key="3">
    <source>
        <dbReference type="ARBA" id="ARBA00022989"/>
    </source>
</evidence>
<feature type="transmembrane region" description="Helical" evidence="5">
    <location>
        <begin position="38"/>
        <end position="63"/>
    </location>
</feature>
<keyword evidence="3 5" id="KW-1133">Transmembrane helix</keyword>
<dbReference type="Proteomes" id="UP001597452">
    <property type="component" value="Unassembled WGS sequence"/>
</dbReference>
<proteinExistence type="predicted"/>
<feature type="transmembrane region" description="Helical" evidence="5">
    <location>
        <begin position="192"/>
        <end position="209"/>
    </location>
</feature>
<dbReference type="PANTHER" id="PTHR35529">
    <property type="entry name" value="MANGANESE EFFLUX PUMP MNTP-RELATED"/>
    <property type="match status" value="1"/>
</dbReference>
<dbReference type="PANTHER" id="PTHR35529:SF2">
    <property type="entry name" value="SPORULATION PROTEIN YTAF-RELATED"/>
    <property type="match status" value="1"/>
</dbReference>
<evidence type="ECO:0000313" key="6">
    <source>
        <dbReference type="EMBL" id="MFD2639885.1"/>
    </source>
</evidence>
<dbReference type="NCBIfam" id="TIGR02840">
    <property type="entry name" value="spore_YtaF"/>
    <property type="match status" value="1"/>
</dbReference>
<keyword evidence="7" id="KW-1185">Reference proteome</keyword>
<accession>A0ABW5QEE0</accession>
<keyword evidence="2 5" id="KW-0812">Transmembrane</keyword>